<protein>
    <submittedName>
        <fullName evidence="2">Retrovirus-related Pol polyprotein from type-1 retrotransposable element R1</fullName>
    </submittedName>
</protein>
<dbReference type="InterPro" id="IPR036691">
    <property type="entry name" value="Endo/exonu/phosph_ase_sf"/>
</dbReference>
<dbReference type="AlphaFoldDB" id="A0A4C1XPX1"/>
<dbReference type="Gene3D" id="3.60.10.10">
    <property type="entry name" value="Endonuclease/exonuclease/phosphatase"/>
    <property type="match status" value="1"/>
</dbReference>
<dbReference type="Proteomes" id="UP000299102">
    <property type="component" value="Unassembled WGS sequence"/>
</dbReference>
<dbReference type="OrthoDB" id="7382669at2759"/>
<sequence length="455" mass="49936">MWHCERRHYVGRGTEAEHRRQQVEGFILGRNLVLHNGENQPTTFAGPRGESNVDLTMSTRGVTVQDWRVLDGASSSDHRLITCRVGGAESTVARAEPVEEPVRFRDRGVDADAFKNMIQFRMGKSDGGPRPRARKRKACQRMKAVGGSREAAARADFQQSRGRYRRSMRETQKAYFVKIADNGNVNPWGIAYRAATGRCTAPRNIINGLALAEGFAGDTVGAMSGMLRPLCPDDDPARDTRYHALVKVMATMVPSGRDAVTVGGVELGRIVGSLSNTAPGMDEISAAIVKHLWRAVQPEFVRVYEKCVQEGVFPRVWKNGRLLVIPKGNGRTGYTDNKQSKRTAARISGRQLDGYRAERHPGSANGTGYGEAERSLAEPLQTTVRLFQRSYGWILGWLGGGVEEVHYGMPPGLCPGPHFVEHSTGRLAGASMPTMSPSLWRCRPVPKSSGGLTRP</sequence>
<evidence type="ECO:0000256" key="1">
    <source>
        <dbReference type="SAM" id="MobiDB-lite"/>
    </source>
</evidence>
<comment type="caution">
    <text evidence="2">The sequence shown here is derived from an EMBL/GenBank/DDBJ whole genome shotgun (WGS) entry which is preliminary data.</text>
</comment>
<gene>
    <name evidence="2" type="ORF">EVAR_85149_1</name>
</gene>
<keyword evidence="3" id="KW-1185">Reference proteome</keyword>
<dbReference type="SUPFAM" id="SSF56219">
    <property type="entry name" value="DNase I-like"/>
    <property type="match status" value="1"/>
</dbReference>
<accession>A0A4C1XPX1</accession>
<dbReference type="EMBL" id="BGZK01000941">
    <property type="protein sequence ID" value="GBP65881.1"/>
    <property type="molecule type" value="Genomic_DNA"/>
</dbReference>
<feature type="region of interest" description="Disordered" evidence="1">
    <location>
        <begin position="333"/>
        <end position="372"/>
    </location>
</feature>
<proteinExistence type="predicted"/>
<evidence type="ECO:0000313" key="3">
    <source>
        <dbReference type="Proteomes" id="UP000299102"/>
    </source>
</evidence>
<evidence type="ECO:0000313" key="2">
    <source>
        <dbReference type="EMBL" id="GBP65881.1"/>
    </source>
</evidence>
<reference evidence="2 3" key="1">
    <citation type="journal article" date="2019" name="Commun. Biol.">
        <title>The bagworm genome reveals a unique fibroin gene that provides high tensile strength.</title>
        <authorList>
            <person name="Kono N."/>
            <person name="Nakamura H."/>
            <person name="Ohtoshi R."/>
            <person name="Tomita M."/>
            <person name="Numata K."/>
            <person name="Arakawa K."/>
        </authorList>
    </citation>
    <scope>NUCLEOTIDE SEQUENCE [LARGE SCALE GENOMIC DNA]</scope>
</reference>
<name>A0A4C1XPX1_EUMVA</name>
<organism evidence="2 3">
    <name type="scientific">Eumeta variegata</name>
    <name type="common">Bagworm moth</name>
    <name type="synonym">Eumeta japonica</name>
    <dbReference type="NCBI Taxonomy" id="151549"/>
    <lineage>
        <taxon>Eukaryota</taxon>
        <taxon>Metazoa</taxon>
        <taxon>Ecdysozoa</taxon>
        <taxon>Arthropoda</taxon>
        <taxon>Hexapoda</taxon>
        <taxon>Insecta</taxon>
        <taxon>Pterygota</taxon>
        <taxon>Neoptera</taxon>
        <taxon>Endopterygota</taxon>
        <taxon>Lepidoptera</taxon>
        <taxon>Glossata</taxon>
        <taxon>Ditrysia</taxon>
        <taxon>Tineoidea</taxon>
        <taxon>Psychidae</taxon>
        <taxon>Oiketicinae</taxon>
        <taxon>Eumeta</taxon>
    </lineage>
</organism>